<organism evidence="4 5">
    <name type="scientific">Streptomyces blastmyceticus</name>
    <dbReference type="NCBI Taxonomy" id="68180"/>
    <lineage>
        <taxon>Bacteria</taxon>
        <taxon>Bacillati</taxon>
        <taxon>Actinomycetota</taxon>
        <taxon>Actinomycetes</taxon>
        <taxon>Kitasatosporales</taxon>
        <taxon>Streptomycetaceae</taxon>
        <taxon>Streptomyces</taxon>
    </lineage>
</organism>
<dbReference type="Proteomes" id="UP001500063">
    <property type="component" value="Unassembled WGS sequence"/>
</dbReference>
<dbReference type="SUPFAM" id="SSF53335">
    <property type="entry name" value="S-adenosyl-L-methionine-dependent methyltransferases"/>
    <property type="match status" value="1"/>
</dbReference>
<dbReference type="InterPro" id="IPR029063">
    <property type="entry name" value="SAM-dependent_MTases_sf"/>
</dbReference>
<reference evidence="4 5" key="1">
    <citation type="journal article" date="2019" name="Int. J. Syst. Evol. Microbiol.">
        <title>The Global Catalogue of Microorganisms (GCM) 10K type strain sequencing project: providing services to taxonomists for standard genome sequencing and annotation.</title>
        <authorList>
            <consortium name="The Broad Institute Genomics Platform"/>
            <consortium name="The Broad Institute Genome Sequencing Center for Infectious Disease"/>
            <person name="Wu L."/>
            <person name="Ma J."/>
        </authorList>
    </citation>
    <scope>NUCLEOTIDE SEQUENCE [LARGE SCALE GENOMIC DNA]</scope>
    <source>
        <strain evidence="4 5">JCM 4565</strain>
    </source>
</reference>
<dbReference type="Gene3D" id="3.40.50.150">
    <property type="entry name" value="Vaccinia Virus protein VP39"/>
    <property type="match status" value="1"/>
</dbReference>
<evidence type="ECO:0000256" key="2">
    <source>
        <dbReference type="ARBA" id="ARBA00022679"/>
    </source>
</evidence>
<keyword evidence="2" id="KW-0808">Transferase</keyword>
<dbReference type="RefSeq" id="WP_344117971.1">
    <property type="nucleotide sequence ID" value="NZ_BAAABW010000015.1"/>
</dbReference>
<proteinExistence type="predicted"/>
<dbReference type="EMBL" id="BAAABW010000015">
    <property type="protein sequence ID" value="GAA0348418.1"/>
    <property type="molecule type" value="Genomic_DNA"/>
</dbReference>
<keyword evidence="1" id="KW-0489">Methyltransferase</keyword>
<keyword evidence="5" id="KW-1185">Reference proteome</keyword>
<dbReference type="PANTHER" id="PTHR43861">
    <property type="entry name" value="TRANS-ACONITATE 2-METHYLTRANSFERASE-RELATED"/>
    <property type="match status" value="1"/>
</dbReference>
<comment type="caution">
    <text evidence="4">The sequence shown here is derived from an EMBL/GenBank/DDBJ whole genome shotgun (WGS) entry which is preliminary data.</text>
</comment>
<sequence length="255" mass="28319">MTLAEPDNSSRPIAASAQYDTVGEKYAAFKRRHVPVPEEHTVRRLLRDIRGARVLDLACGFGHYTRLVKELGAATAAGVDISGEMVALARRAESEEPRGITYHVHDVARMPCLGSFDVATAVWLFNYASSIHEMTRMFRGIRTNLTPGGRLVAVTVGPDFDPYGPSWEPYGLRVMAAETLQRKTDLSVQILTDPPTELRFTRWDRQAYEESAGAAGFTELTWHPAMIPEGVVKAKGESFWAVYRANPFLVAFECS</sequence>
<evidence type="ECO:0000313" key="5">
    <source>
        <dbReference type="Proteomes" id="UP001500063"/>
    </source>
</evidence>
<evidence type="ECO:0000259" key="3">
    <source>
        <dbReference type="Pfam" id="PF13649"/>
    </source>
</evidence>
<feature type="domain" description="Methyltransferase" evidence="3">
    <location>
        <begin position="54"/>
        <end position="149"/>
    </location>
</feature>
<dbReference type="InterPro" id="IPR041698">
    <property type="entry name" value="Methyltransf_25"/>
</dbReference>
<dbReference type="CDD" id="cd02440">
    <property type="entry name" value="AdoMet_MTases"/>
    <property type="match status" value="1"/>
</dbReference>
<dbReference type="Pfam" id="PF13649">
    <property type="entry name" value="Methyltransf_25"/>
    <property type="match status" value="1"/>
</dbReference>
<gene>
    <name evidence="4" type="ORF">GCM10010319_26270</name>
</gene>
<accession>A0ABN0WWK0</accession>
<evidence type="ECO:0000256" key="1">
    <source>
        <dbReference type="ARBA" id="ARBA00022603"/>
    </source>
</evidence>
<dbReference type="PANTHER" id="PTHR43861:SF1">
    <property type="entry name" value="TRANS-ACONITATE 2-METHYLTRANSFERASE"/>
    <property type="match status" value="1"/>
</dbReference>
<name>A0ABN0WWK0_9ACTN</name>
<protein>
    <recommendedName>
        <fullName evidence="3">Methyltransferase domain-containing protein</fullName>
    </recommendedName>
</protein>
<evidence type="ECO:0000313" key="4">
    <source>
        <dbReference type="EMBL" id="GAA0348418.1"/>
    </source>
</evidence>